<gene>
    <name evidence="1" type="ORF">BV25DRAFT_709035</name>
</gene>
<reference evidence="1" key="2">
    <citation type="journal article" date="2022" name="New Phytol.">
        <title>Evolutionary transition to the ectomycorrhizal habit in the genomes of a hyperdiverse lineage of mushroom-forming fungi.</title>
        <authorList>
            <person name="Looney B."/>
            <person name="Miyauchi S."/>
            <person name="Morin E."/>
            <person name="Drula E."/>
            <person name="Courty P.E."/>
            <person name="Kohler A."/>
            <person name="Kuo A."/>
            <person name="LaButti K."/>
            <person name="Pangilinan J."/>
            <person name="Lipzen A."/>
            <person name="Riley R."/>
            <person name="Andreopoulos W."/>
            <person name="He G."/>
            <person name="Johnson J."/>
            <person name="Nolan M."/>
            <person name="Tritt A."/>
            <person name="Barry K.W."/>
            <person name="Grigoriev I.V."/>
            <person name="Nagy L.G."/>
            <person name="Hibbett D."/>
            <person name="Henrissat B."/>
            <person name="Matheny P.B."/>
            <person name="Labbe J."/>
            <person name="Martin F.M."/>
        </authorList>
    </citation>
    <scope>NUCLEOTIDE SEQUENCE</scope>
    <source>
        <strain evidence="1">HHB10654</strain>
    </source>
</reference>
<comment type="caution">
    <text evidence="1">The sequence shown here is derived from an EMBL/GenBank/DDBJ whole genome shotgun (WGS) entry which is preliminary data.</text>
</comment>
<proteinExistence type="predicted"/>
<dbReference type="EMBL" id="MU277210">
    <property type="protein sequence ID" value="KAI0061840.1"/>
    <property type="molecule type" value="Genomic_DNA"/>
</dbReference>
<name>A0ACB8T075_9AGAM</name>
<evidence type="ECO:0000313" key="1">
    <source>
        <dbReference type="EMBL" id="KAI0061840.1"/>
    </source>
</evidence>
<keyword evidence="2" id="KW-1185">Reference proteome</keyword>
<reference evidence="1" key="1">
    <citation type="submission" date="2021-03" db="EMBL/GenBank/DDBJ databases">
        <authorList>
            <consortium name="DOE Joint Genome Institute"/>
            <person name="Ahrendt S."/>
            <person name="Looney B.P."/>
            <person name="Miyauchi S."/>
            <person name="Morin E."/>
            <person name="Drula E."/>
            <person name="Courty P.E."/>
            <person name="Chicoki N."/>
            <person name="Fauchery L."/>
            <person name="Kohler A."/>
            <person name="Kuo A."/>
            <person name="Labutti K."/>
            <person name="Pangilinan J."/>
            <person name="Lipzen A."/>
            <person name="Riley R."/>
            <person name="Andreopoulos W."/>
            <person name="He G."/>
            <person name="Johnson J."/>
            <person name="Barry K.W."/>
            <person name="Grigoriev I.V."/>
            <person name="Nagy L."/>
            <person name="Hibbett D."/>
            <person name="Henrissat B."/>
            <person name="Matheny P.B."/>
            <person name="Labbe J."/>
            <person name="Martin F."/>
        </authorList>
    </citation>
    <scope>NUCLEOTIDE SEQUENCE</scope>
    <source>
        <strain evidence="1">HHB10654</strain>
    </source>
</reference>
<protein>
    <submittedName>
        <fullName evidence="1">Uncharacterized protein</fullName>
    </submittedName>
</protein>
<dbReference type="Proteomes" id="UP000814140">
    <property type="component" value="Unassembled WGS sequence"/>
</dbReference>
<sequence>MVCHTTRSIIRNLGACARTGFVYSSCLPMVLILCNPSRQFVISKVFADFNCGRRRADLLLPIHPPPHPPTWALSTVFRHRVNVGISQAFCQFGRSSCATWSLCQRLKGLADEPSRHDEGFMTRLNVCAHRIYIGISEALCCAIMPSFSWSARHASSTTSPLFQRIKGFGDELRRHADLTEHLLFWIMAAPYVSELRPS</sequence>
<accession>A0ACB8T075</accession>
<evidence type="ECO:0000313" key="2">
    <source>
        <dbReference type="Proteomes" id="UP000814140"/>
    </source>
</evidence>
<organism evidence="1 2">
    <name type="scientific">Artomyces pyxidatus</name>
    <dbReference type="NCBI Taxonomy" id="48021"/>
    <lineage>
        <taxon>Eukaryota</taxon>
        <taxon>Fungi</taxon>
        <taxon>Dikarya</taxon>
        <taxon>Basidiomycota</taxon>
        <taxon>Agaricomycotina</taxon>
        <taxon>Agaricomycetes</taxon>
        <taxon>Russulales</taxon>
        <taxon>Auriscalpiaceae</taxon>
        <taxon>Artomyces</taxon>
    </lineage>
</organism>